<evidence type="ECO:0000313" key="3">
    <source>
        <dbReference type="EMBL" id="GMH94772.1"/>
    </source>
</evidence>
<dbReference type="AlphaFoldDB" id="A0A9W7EY61"/>
<comment type="caution">
    <text evidence="3">The sequence shown here is derived from an EMBL/GenBank/DDBJ whole genome shotgun (WGS) entry which is preliminary data.</text>
</comment>
<proteinExistence type="predicted"/>
<reference evidence="4" key="1">
    <citation type="journal article" date="2023" name="Commun. Biol.">
        <title>Genome analysis of Parmales, the sister group of diatoms, reveals the evolutionary specialization of diatoms from phago-mixotrophs to photoautotrophs.</title>
        <authorList>
            <person name="Ban H."/>
            <person name="Sato S."/>
            <person name="Yoshikawa S."/>
            <person name="Yamada K."/>
            <person name="Nakamura Y."/>
            <person name="Ichinomiya M."/>
            <person name="Sato N."/>
            <person name="Blanc-Mathieu R."/>
            <person name="Endo H."/>
            <person name="Kuwata A."/>
            <person name="Ogata H."/>
        </authorList>
    </citation>
    <scope>NUCLEOTIDE SEQUENCE [LARGE SCALE GENOMIC DNA]</scope>
    <source>
        <strain evidence="4">NIES 3701</strain>
    </source>
</reference>
<feature type="chain" id="PRO_5040908120" evidence="2">
    <location>
        <begin position="20"/>
        <end position="323"/>
    </location>
</feature>
<feature type="region of interest" description="Disordered" evidence="1">
    <location>
        <begin position="286"/>
        <end position="323"/>
    </location>
</feature>
<keyword evidence="2" id="KW-0732">Signal</keyword>
<feature type="signal peptide" evidence="2">
    <location>
        <begin position="1"/>
        <end position="19"/>
    </location>
</feature>
<keyword evidence="4" id="KW-1185">Reference proteome</keyword>
<evidence type="ECO:0000313" key="4">
    <source>
        <dbReference type="Proteomes" id="UP001165085"/>
    </source>
</evidence>
<organism evidence="3 4">
    <name type="scientific">Triparma strigata</name>
    <dbReference type="NCBI Taxonomy" id="1606541"/>
    <lineage>
        <taxon>Eukaryota</taxon>
        <taxon>Sar</taxon>
        <taxon>Stramenopiles</taxon>
        <taxon>Ochrophyta</taxon>
        <taxon>Bolidophyceae</taxon>
        <taxon>Parmales</taxon>
        <taxon>Triparmaceae</taxon>
        <taxon>Triparma</taxon>
    </lineage>
</organism>
<protein>
    <submittedName>
        <fullName evidence="3">Uncharacterized protein</fullName>
    </submittedName>
</protein>
<name>A0A9W7EY61_9STRA</name>
<dbReference type="Proteomes" id="UP001165085">
    <property type="component" value="Unassembled WGS sequence"/>
</dbReference>
<accession>A0A9W7EY61</accession>
<gene>
    <name evidence="3" type="ORF">TrST_g3367</name>
</gene>
<feature type="compositionally biased region" description="Basic and acidic residues" evidence="1">
    <location>
        <begin position="286"/>
        <end position="295"/>
    </location>
</feature>
<evidence type="ECO:0000256" key="1">
    <source>
        <dbReference type="SAM" id="MobiDB-lite"/>
    </source>
</evidence>
<evidence type="ECO:0000256" key="2">
    <source>
        <dbReference type="SAM" id="SignalP"/>
    </source>
</evidence>
<sequence length="323" mass="33427">MKSVGVVLALLLQSYAVIAFVISPRGPLRVQSVKYKLQAALPSPEESAAALQDYMVKSGEVRAKYEAEIKELKNQIASAPDPSDAPLATTTTVGGLVTSAPPGTNLALTQKIAEYQSFVSKYVVDAQMEKYRAVQEAEQKVKAYYEGKIAELTGGSHPTPAVKAVAPAPAPAAPAAPAAAPSAVGGPGLPNPKLFHARNDAVAAAGDKGRWVQEEVDKANSAPSSSAPASAGGSADIFAARNAAVAKAGKSSRWIDEEVTKAEAMGNPSVPFKPDIKTAEVSVPKEVKDADHGMRADGGVGGPSLAERVNFGSKLLSDDEDKK</sequence>
<dbReference type="OrthoDB" id="202237at2759"/>
<dbReference type="EMBL" id="BRXY01000434">
    <property type="protein sequence ID" value="GMH94772.1"/>
    <property type="molecule type" value="Genomic_DNA"/>
</dbReference>